<dbReference type="AlphaFoldDB" id="E0Q6U9"/>
<sequence length="264" mass="30079">MTEPTLTKADVQTLADAQKEAIKQAQRELGMVWRETEDLAPAARRDALVDLTQAIVHRYGNLGSSAAEEWYNTVRLRWFDDLFEVNPFEQDPNDDYQLRRIIRAKADMLFPEAERYDPEGFLKYLNNVVERNVHQHGRTTIARAVEKEPHRGVRFGRVPTGATTCIFCFMLASRGFVYRSADTASFKAHFKDDCEIVPEFKAGANQIEGYDPDSMADMWAEARASLDSDDVDTSRAKSKTTNQVMSVLRQQHPELFEGSDGRVH</sequence>
<dbReference type="Proteomes" id="UP000003323">
    <property type="component" value="Unassembled WGS sequence"/>
</dbReference>
<dbReference type="RefSeq" id="WP_003841995.1">
    <property type="nucleotide sequence ID" value="NZ_GL405225.1"/>
</dbReference>
<gene>
    <name evidence="1" type="ORF">HMPREF0168_0857</name>
</gene>
<evidence type="ECO:0000313" key="2">
    <source>
        <dbReference type="Proteomes" id="UP000003323"/>
    </source>
</evidence>
<protein>
    <submittedName>
        <fullName evidence="1">Uncharacterized protein</fullName>
    </submittedName>
</protein>
<proteinExistence type="predicted"/>
<accession>E0Q6U9</accession>
<organism evidence="1 2">
    <name type="scientific">Bifidobacterium dentium ATCC 27679</name>
    <dbReference type="NCBI Taxonomy" id="871562"/>
    <lineage>
        <taxon>Bacteria</taxon>
        <taxon>Bacillati</taxon>
        <taxon>Actinomycetota</taxon>
        <taxon>Actinomycetes</taxon>
        <taxon>Bifidobacteriales</taxon>
        <taxon>Bifidobacteriaceae</taxon>
        <taxon>Bifidobacterium</taxon>
    </lineage>
</organism>
<name>E0Q6U9_9BIFI</name>
<evidence type="ECO:0000313" key="1">
    <source>
        <dbReference type="EMBL" id="EFM41464.1"/>
    </source>
</evidence>
<dbReference type="Pfam" id="PF25310">
    <property type="entry name" value="VG15"/>
    <property type="match status" value="1"/>
</dbReference>
<comment type="caution">
    <text evidence="1">The sequence shown here is derived from an EMBL/GenBank/DDBJ whole genome shotgun (WGS) entry which is preliminary data.</text>
</comment>
<dbReference type="HOGENOM" id="CLU_1270259_0_0_11"/>
<dbReference type="InterPro" id="IPR057369">
    <property type="entry name" value="VG15"/>
</dbReference>
<reference evidence="1 2" key="1">
    <citation type="submission" date="2010-08" db="EMBL/GenBank/DDBJ databases">
        <authorList>
            <person name="Muzny D."/>
            <person name="Qin X."/>
            <person name="Deng J."/>
            <person name="Jiang H."/>
            <person name="Liu Y."/>
            <person name="Qu J."/>
            <person name="Song X.-Z."/>
            <person name="Zhang L."/>
            <person name="Thornton R."/>
            <person name="Coyle M."/>
            <person name="Francisco L."/>
            <person name="Jackson L."/>
            <person name="Javaid M."/>
            <person name="Korchina V."/>
            <person name="Kovar C."/>
            <person name="Mata R."/>
            <person name="Mathew T."/>
            <person name="Ngo R."/>
            <person name="Nguyen L."/>
            <person name="Nguyen N."/>
            <person name="Okwuonu G."/>
            <person name="Ongeri F."/>
            <person name="Pham C."/>
            <person name="Simmons D."/>
            <person name="Wilczek-Boney K."/>
            <person name="Hale W."/>
            <person name="Jakkamsetti A."/>
            <person name="Pham P."/>
            <person name="Ruth R."/>
            <person name="San Lucas F."/>
            <person name="Warren J."/>
            <person name="Zhang J."/>
            <person name="Zhao Z."/>
            <person name="Zhou C."/>
            <person name="Zhu D."/>
            <person name="Lee S."/>
            <person name="Bess C."/>
            <person name="Blankenburg K."/>
            <person name="Forbes L."/>
            <person name="Fu Q."/>
            <person name="Gubbala S."/>
            <person name="Hirani K."/>
            <person name="Jayaseelan J.C."/>
            <person name="Lara F."/>
            <person name="Munidasa M."/>
            <person name="Palculict T."/>
            <person name="Patil S."/>
            <person name="Pu L.-L."/>
            <person name="Saada N."/>
            <person name="Tang L."/>
            <person name="Weissenberger G."/>
            <person name="Zhu Y."/>
            <person name="Hemphill L."/>
            <person name="Shang Y."/>
            <person name="Youmans B."/>
            <person name="Ayvaz T."/>
            <person name="Ross M."/>
            <person name="Santibanez J."/>
            <person name="Aqrawi P."/>
            <person name="Gross S."/>
            <person name="Joshi V."/>
            <person name="Fowler G."/>
            <person name="Nazareth L."/>
            <person name="Reid J."/>
            <person name="Worley K."/>
            <person name="Petrosino J."/>
            <person name="Highlander S."/>
            <person name="Gibbs R."/>
        </authorList>
    </citation>
    <scope>NUCLEOTIDE SEQUENCE [LARGE SCALE GENOMIC DNA]</scope>
    <source>
        <strain evidence="1 2">ATCC 27679</strain>
    </source>
</reference>
<dbReference type="EMBL" id="AEEQ01000009">
    <property type="protein sequence ID" value="EFM41464.1"/>
    <property type="molecule type" value="Genomic_DNA"/>
</dbReference>